<protein>
    <recommendedName>
        <fullName evidence="3">Ricin B lectin domain-containing protein</fullName>
    </recommendedName>
</protein>
<dbReference type="AlphaFoldDB" id="A0A1B7MEZ5"/>
<reference evidence="1 2" key="1">
    <citation type="submission" date="2016-06" db="EMBL/GenBank/DDBJ databases">
        <title>Comparative genomics of the ectomycorrhizal sister species Rhizopogon vinicolor and Rhizopogon vesiculosus (Basidiomycota: Boletales) reveals a divergence of the mating type B locus.</title>
        <authorList>
            <consortium name="DOE Joint Genome Institute"/>
            <person name="Mujic A.B."/>
            <person name="Kuo A."/>
            <person name="Tritt A."/>
            <person name="Lipzen A."/>
            <person name="Chen C."/>
            <person name="Johnson J."/>
            <person name="Sharma A."/>
            <person name="Barry K."/>
            <person name="Grigoriev I.V."/>
            <person name="Spatafora J.W."/>
        </authorList>
    </citation>
    <scope>NUCLEOTIDE SEQUENCE [LARGE SCALE GENOMIC DNA]</scope>
    <source>
        <strain evidence="1 2">AM-OR11-026</strain>
    </source>
</reference>
<organism evidence="1 2">
    <name type="scientific">Rhizopogon vinicolor AM-OR11-026</name>
    <dbReference type="NCBI Taxonomy" id="1314800"/>
    <lineage>
        <taxon>Eukaryota</taxon>
        <taxon>Fungi</taxon>
        <taxon>Dikarya</taxon>
        <taxon>Basidiomycota</taxon>
        <taxon>Agaricomycotina</taxon>
        <taxon>Agaricomycetes</taxon>
        <taxon>Agaricomycetidae</taxon>
        <taxon>Boletales</taxon>
        <taxon>Suillineae</taxon>
        <taxon>Rhizopogonaceae</taxon>
        <taxon>Rhizopogon</taxon>
    </lineage>
</organism>
<gene>
    <name evidence="1" type="ORF">K503DRAFT_777801</name>
</gene>
<dbReference type="Gene3D" id="2.80.10.50">
    <property type="match status" value="1"/>
</dbReference>
<dbReference type="SUPFAM" id="SSF50370">
    <property type="entry name" value="Ricin B-like lectins"/>
    <property type="match status" value="1"/>
</dbReference>
<name>A0A1B7MEZ5_9AGAM</name>
<evidence type="ECO:0008006" key="3">
    <source>
        <dbReference type="Google" id="ProtNLM"/>
    </source>
</evidence>
<accession>A0A1B7MEZ5</accession>
<evidence type="ECO:0000313" key="2">
    <source>
        <dbReference type="Proteomes" id="UP000092154"/>
    </source>
</evidence>
<dbReference type="Proteomes" id="UP000092154">
    <property type="component" value="Unassembled WGS sequence"/>
</dbReference>
<dbReference type="InParanoid" id="A0A1B7MEZ5"/>
<sequence>MSQFPAEGIYRIENNEKDEHGNYLYASIYKSSGKDFNALPKSTSFNQVFTLKYVNQSKGTCYIKETVSNASAGVDTLENAEPVVTVTVDQQWILKKLSNAHYSIGQTEGSTDFVWDLKEPKQDHQIVINPSNGSVYQKWLFVPV</sequence>
<dbReference type="EMBL" id="KV449551">
    <property type="protein sequence ID" value="OAX31166.1"/>
    <property type="molecule type" value="Genomic_DNA"/>
</dbReference>
<dbReference type="InterPro" id="IPR035992">
    <property type="entry name" value="Ricin_B-like_lectins"/>
</dbReference>
<keyword evidence="2" id="KW-1185">Reference proteome</keyword>
<evidence type="ECO:0000313" key="1">
    <source>
        <dbReference type="EMBL" id="OAX31166.1"/>
    </source>
</evidence>
<proteinExistence type="predicted"/>